<reference evidence="3" key="1">
    <citation type="journal article" date="2014" name="Int. J. Syst. Evol. Microbiol.">
        <title>Complete genome sequence of Corynebacterium casei LMG S-19264T (=DSM 44701T), isolated from a smear-ripened cheese.</title>
        <authorList>
            <consortium name="US DOE Joint Genome Institute (JGI-PGF)"/>
            <person name="Walter F."/>
            <person name="Albersmeier A."/>
            <person name="Kalinowski J."/>
            <person name="Ruckert C."/>
        </authorList>
    </citation>
    <scope>NUCLEOTIDE SEQUENCE</scope>
    <source>
        <strain evidence="3">VKM Ac-1321</strain>
    </source>
</reference>
<dbReference type="InterPro" id="IPR050710">
    <property type="entry name" value="Band7/mec-2_domain"/>
</dbReference>
<proteinExistence type="inferred from homology"/>
<evidence type="ECO:0000313" key="3">
    <source>
        <dbReference type="EMBL" id="GLL07045.1"/>
    </source>
</evidence>
<sequence length="141" mass="15973">MTVVYVIERLGRYHRTAESRPRLPGIDRVRARVDLGPQRLEFPAQPVITGDNLVVSAAATVWCTVTDPVKATYEISNYGQAVEQLTVTVLRSLGGELSLRAVLDSRMDLNRRLAEELGRYVGRWGLRVERTEITQLRPQDR</sequence>
<dbReference type="SMART" id="SM00244">
    <property type="entry name" value="PHB"/>
    <property type="match status" value="1"/>
</dbReference>
<dbReference type="FunFam" id="3.30.479.30:FF:000004">
    <property type="entry name" value="Putative membrane protease family, stomatin"/>
    <property type="match status" value="1"/>
</dbReference>
<evidence type="ECO:0000256" key="1">
    <source>
        <dbReference type="ARBA" id="ARBA00008164"/>
    </source>
</evidence>
<dbReference type="Pfam" id="PF01145">
    <property type="entry name" value="Band_7"/>
    <property type="match status" value="1"/>
</dbReference>
<keyword evidence="4" id="KW-1185">Reference proteome</keyword>
<organism evidence="3 4">
    <name type="scientific">Dactylosporangium matsuzakiense</name>
    <dbReference type="NCBI Taxonomy" id="53360"/>
    <lineage>
        <taxon>Bacteria</taxon>
        <taxon>Bacillati</taxon>
        <taxon>Actinomycetota</taxon>
        <taxon>Actinomycetes</taxon>
        <taxon>Micromonosporales</taxon>
        <taxon>Micromonosporaceae</taxon>
        <taxon>Dactylosporangium</taxon>
    </lineage>
</organism>
<dbReference type="PANTHER" id="PTHR43327:SF10">
    <property type="entry name" value="STOMATIN-LIKE PROTEIN 2, MITOCHONDRIAL"/>
    <property type="match status" value="1"/>
</dbReference>
<accession>A0A9W6NRA5</accession>
<dbReference type="CDD" id="cd08829">
    <property type="entry name" value="SPFH_paraslipin"/>
    <property type="match status" value="1"/>
</dbReference>
<evidence type="ECO:0000313" key="4">
    <source>
        <dbReference type="Proteomes" id="UP001143480"/>
    </source>
</evidence>
<dbReference type="InterPro" id="IPR036013">
    <property type="entry name" value="Band_7/SPFH_dom_sf"/>
</dbReference>
<comment type="similarity">
    <text evidence="1">Belongs to the band 7/mec-2 family.</text>
</comment>
<evidence type="ECO:0000259" key="2">
    <source>
        <dbReference type="SMART" id="SM00244"/>
    </source>
</evidence>
<dbReference type="PANTHER" id="PTHR43327">
    <property type="entry name" value="STOMATIN-LIKE PROTEIN 2, MITOCHONDRIAL"/>
    <property type="match status" value="1"/>
</dbReference>
<dbReference type="GO" id="GO:0098552">
    <property type="term" value="C:side of membrane"/>
    <property type="evidence" value="ECO:0007669"/>
    <property type="project" value="UniProtKB-ARBA"/>
</dbReference>
<name>A0A9W6NRA5_9ACTN</name>
<dbReference type="EMBL" id="BSFP01000083">
    <property type="protein sequence ID" value="GLL07045.1"/>
    <property type="molecule type" value="Genomic_DNA"/>
</dbReference>
<protein>
    <recommendedName>
        <fullName evidence="2">Band 7 domain-containing protein</fullName>
    </recommendedName>
</protein>
<dbReference type="Gene3D" id="3.30.479.30">
    <property type="entry name" value="Band 7 domain"/>
    <property type="match status" value="1"/>
</dbReference>
<dbReference type="AlphaFoldDB" id="A0A9W6NRA5"/>
<feature type="domain" description="Band 7" evidence="2">
    <location>
        <begin position="1"/>
        <end position="139"/>
    </location>
</feature>
<dbReference type="GO" id="GO:0005886">
    <property type="term" value="C:plasma membrane"/>
    <property type="evidence" value="ECO:0007669"/>
    <property type="project" value="UniProtKB-ARBA"/>
</dbReference>
<reference evidence="3" key="2">
    <citation type="submission" date="2023-01" db="EMBL/GenBank/DDBJ databases">
        <authorList>
            <person name="Sun Q."/>
            <person name="Evtushenko L."/>
        </authorList>
    </citation>
    <scope>NUCLEOTIDE SEQUENCE</scope>
    <source>
        <strain evidence="3">VKM Ac-1321</strain>
    </source>
</reference>
<dbReference type="InterPro" id="IPR001107">
    <property type="entry name" value="Band_7"/>
</dbReference>
<dbReference type="Proteomes" id="UP001143480">
    <property type="component" value="Unassembled WGS sequence"/>
</dbReference>
<dbReference type="RefSeq" id="WP_261959072.1">
    <property type="nucleotide sequence ID" value="NZ_BAAAXA010000001.1"/>
</dbReference>
<comment type="caution">
    <text evidence="3">The sequence shown here is derived from an EMBL/GenBank/DDBJ whole genome shotgun (WGS) entry which is preliminary data.</text>
</comment>
<dbReference type="SUPFAM" id="SSF117892">
    <property type="entry name" value="Band 7/SPFH domain"/>
    <property type="match status" value="1"/>
</dbReference>
<gene>
    <name evidence="3" type="ORF">GCM10017581_087960</name>
</gene>